<feature type="domain" description="N-acetyltransferase" evidence="1">
    <location>
        <begin position="133"/>
        <end position="272"/>
    </location>
</feature>
<reference evidence="3" key="1">
    <citation type="submission" date="2017-02" db="EMBL/GenBank/DDBJ databases">
        <authorList>
            <person name="Dridi B."/>
        </authorList>
    </citation>
    <scope>NUCLEOTIDE SEQUENCE [LARGE SCALE GENOMIC DNA]</scope>
    <source>
        <strain evidence="3">EB411</strain>
    </source>
</reference>
<name>A0A1R4IJU2_9MICO</name>
<protein>
    <recommendedName>
        <fullName evidence="1">N-acetyltransferase domain-containing protein</fullName>
    </recommendedName>
</protein>
<keyword evidence="3" id="KW-1185">Reference proteome</keyword>
<dbReference type="Proteomes" id="UP000196778">
    <property type="component" value="Unassembled WGS sequence"/>
</dbReference>
<dbReference type="OrthoDB" id="164800at2"/>
<gene>
    <name evidence="2" type="ORF">FM119_02165</name>
</gene>
<dbReference type="SUPFAM" id="SSF55729">
    <property type="entry name" value="Acyl-CoA N-acyltransferases (Nat)"/>
    <property type="match status" value="1"/>
</dbReference>
<dbReference type="GO" id="GO:0016747">
    <property type="term" value="F:acyltransferase activity, transferring groups other than amino-acyl groups"/>
    <property type="evidence" value="ECO:0007669"/>
    <property type="project" value="InterPro"/>
</dbReference>
<evidence type="ECO:0000259" key="1">
    <source>
        <dbReference type="PROSITE" id="PS51186"/>
    </source>
</evidence>
<dbReference type="AlphaFoldDB" id="A0A1R4IJU2"/>
<proteinExistence type="predicted"/>
<evidence type="ECO:0000313" key="2">
    <source>
        <dbReference type="EMBL" id="SJN20067.1"/>
    </source>
</evidence>
<sequence length="282" mass="29964">MSDAAGSDRAAELLAAYDAELRGEAETAHALRTERLGPLHLATFPGGSGFIGYAPFRLGAGESVRELVRLALAHVASDPTVSQLEWKTRGHDRIPGLESALRDNGFRAEETESIMLGQAESLAVDVPLPAGIVLLRRIDAEPDVRATSAMVDRAFGDPVSPRRADAVLDRLSRGDGTELWVAEAGGEPICAGRLEPVPGSRFAGIWGGATRADWRGRGIYRALTAARARSALAAGKTLIHSDSTAYSRPILERYGFLAVSTTTPYVWERPVAAAGHSEASTP</sequence>
<dbReference type="InterPro" id="IPR000182">
    <property type="entry name" value="GNAT_dom"/>
</dbReference>
<dbReference type="Gene3D" id="3.40.630.30">
    <property type="match status" value="1"/>
</dbReference>
<dbReference type="CDD" id="cd04301">
    <property type="entry name" value="NAT_SF"/>
    <property type="match status" value="1"/>
</dbReference>
<accession>A0A1R4IJU2</accession>
<organism evidence="2 3">
    <name type="scientific">Mycetocola reblochoni REB411</name>
    <dbReference type="NCBI Taxonomy" id="1255698"/>
    <lineage>
        <taxon>Bacteria</taxon>
        <taxon>Bacillati</taxon>
        <taxon>Actinomycetota</taxon>
        <taxon>Actinomycetes</taxon>
        <taxon>Micrococcales</taxon>
        <taxon>Microbacteriaceae</taxon>
        <taxon>Mycetocola</taxon>
    </lineage>
</organism>
<dbReference type="EMBL" id="FUKR01000013">
    <property type="protein sequence ID" value="SJN20067.1"/>
    <property type="molecule type" value="Genomic_DNA"/>
</dbReference>
<dbReference type="PROSITE" id="PS51186">
    <property type="entry name" value="GNAT"/>
    <property type="match status" value="1"/>
</dbReference>
<dbReference type="Pfam" id="PF00583">
    <property type="entry name" value="Acetyltransf_1"/>
    <property type="match status" value="1"/>
</dbReference>
<dbReference type="RefSeq" id="WP_087136054.1">
    <property type="nucleotide sequence ID" value="NZ_FUKR01000013.1"/>
</dbReference>
<evidence type="ECO:0000313" key="3">
    <source>
        <dbReference type="Proteomes" id="UP000196778"/>
    </source>
</evidence>
<dbReference type="InterPro" id="IPR016181">
    <property type="entry name" value="Acyl_CoA_acyltransferase"/>
</dbReference>